<dbReference type="AlphaFoldDB" id="A0A1G2Q223"/>
<dbReference type="EMBL" id="MHTB01000043">
    <property type="protein sequence ID" value="OHA54626.1"/>
    <property type="molecule type" value="Genomic_DNA"/>
</dbReference>
<evidence type="ECO:0000313" key="1">
    <source>
        <dbReference type="EMBL" id="OHA54626.1"/>
    </source>
</evidence>
<dbReference type="Proteomes" id="UP000178936">
    <property type="component" value="Unassembled WGS sequence"/>
</dbReference>
<sequence length="121" mass="14347">MLENAAGGGIIWLVVTRIQFGHPYQYIISLENLLAAWQEFVRGKRQRQDVQEFVFRFMDNILLLHRDLAAKTYRHSVYEAFNISDPKPRNIHKAAVRDRLIHHALYRVLYPFFDRTFIADS</sequence>
<organism evidence="1 2">
    <name type="scientific">Candidatus Veblenbacteria bacterium RIFOXYA2_FULL_43_9</name>
    <dbReference type="NCBI Taxonomy" id="1802425"/>
    <lineage>
        <taxon>Bacteria</taxon>
        <taxon>Candidatus Vebleniibacteriota</taxon>
    </lineage>
</organism>
<proteinExistence type="predicted"/>
<gene>
    <name evidence="1" type="ORF">A2226_01270</name>
</gene>
<accession>A0A1G2Q223</accession>
<reference evidence="1 2" key="1">
    <citation type="journal article" date="2016" name="Nat. Commun.">
        <title>Thousands of microbial genomes shed light on interconnected biogeochemical processes in an aquifer system.</title>
        <authorList>
            <person name="Anantharaman K."/>
            <person name="Brown C.T."/>
            <person name="Hug L.A."/>
            <person name="Sharon I."/>
            <person name="Castelle C.J."/>
            <person name="Probst A.J."/>
            <person name="Thomas B.C."/>
            <person name="Singh A."/>
            <person name="Wilkins M.J."/>
            <person name="Karaoz U."/>
            <person name="Brodie E.L."/>
            <person name="Williams K.H."/>
            <person name="Hubbard S.S."/>
            <person name="Banfield J.F."/>
        </authorList>
    </citation>
    <scope>NUCLEOTIDE SEQUENCE [LARGE SCALE GENOMIC DNA]</scope>
</reference>
<name>A0A1G2Q223_9BACT</name>
<protein>
    <submittedName>
        <fullName evidence="1">Uncharacterized protein</fullName>
    </submittedName>
</protein>
<comment type="caution">
    <text evidence="1">The sequence shown here is derived from an EMBL/GenBank/DDBJ whole genome shotgun (WGS) entry which is preliminary data.</text>
</comment>
<evidence type="ECO:0000313" key="2">
    <source>
        <dbReference type="Proteomes" id="UP000178936"/>
    </source>
</evidence>